<dbReference type="EMBL" id="KZ293423">
    <property type="protein sequence ID" value="PBK71930.1"/>
    <property type="molecule type" value="Genomic_DNA"/>
</dbReference>
<evidence type="ECO:0000313" key="2">
    <source>
        <dbReference type="EMBL" id="PBK71930.1"/>
    </source>
</evidence>
<dbReference type="STRING" id="1076256.A0A2H3BQL5"/>
<keyword evidence="3" id="KW-1185">Reference proteome</keyword>
<protein>
    <submittedName>
        <fullName evidence="2">Uncharacterized protein</fullName>
    </submittedName>
</protein>
<proteinExistence type="predicted"/>
<evidence type="ECO:0000256" key="1">
    <source>
        <dbReference type="SAM" id="MobiDB-lite"/>
    </source>
</evidence>
<evidence type="ECO:0000313" key="3">
    <source>
        <dbReference type="Proteomes" id="UP000218334"/>
    </source>
</evidence>
<dbReference type="AlphaFoldDB" id="A0A2H3BQL5"/>
<reference evidence="3" key="1">
    <citation type="journal article" date="2017" name="Nat. Ecol. Evol.">
        <title>Genome expansion and lineage-specific genetic innovations in the forest pathogenic fungi Armillaria.</title>
        <authorList>
            <person name="Sipos G."/>
            <person name="Prasanna A.N."/>
            <person name="Walter M.C."/>
            <person name="O'Connor E."/>
            <person name="Balint B."/>
            <person name="Krizsan K."/>
            <person name="Kiss B."/>
            <person name="Hess J."/>
            <person name="Varga T."/>
            <person name="Slot J."/>
            <person name="Riley R."/>
            <person name="Boka B."/>
            <person name="Rigling D."/>
            <person name="Barry K."/>
            <person name="Lee J."/>
            <person name="Mihaltcheva S."/>
            <person name="LaButti K."/>
            <person name="Lipzen A."/>
            <person name="Waldron R."/>
            <person name="Moloney N.M."/>
            <person name="Sperisen C."/>
            <person name="Kredics L."/>
            <person name="Vagvoelgyi C."/>
            <person name="Patrignani A."/>
            <person name="Fitzpatrick D."/>
            <person name="Nagy I."/>
            <person name="Doyle S."/>
            <person name="Anderson J.B."/>
            <person name="Grigoriev I.V."/>
            <person name="Gueldener U."/>
            <person name="Muensterkoetter M."/>
            <person name="Nagy L.G."/>
        </authorList>
    </citation>
    <scope>NUCLEOTIDE SEQUENCE [LARGE SCALE GENOMIC DNA]</scope>
    <source>
        <strain evidence="3">28-4</strain>
    </source>
</reference>
<dbReference type="Proteomes" id="UP000218334">
    <property type="component" value="Unassembled WGS sequence"/>
</dbReference>
<feature type="compositionally biased region" description="Polar residues" evidence="1">
    <location>
        <begin position="330"/>
        <end position="339"/>
    </location>
</feature>
<organism evidence="2 3">
    <name type="scientific">Armillaria solidipes</name>
    <dbReference type="NCBI Taxonomy" id="1076256"/>
    <lineage>
        <taxon>Eukaryota</taxon>
        <taxon>Fungi</taxon>
        <taxon>Dikarya</taxon>
        <taxon>Basidiomycota</taxon>
        <taxon>Agaricomycotina</taxon>
        <taxon>Agaricomycetes</taxon>
        <taxon>Agaricomycetidae</taxon>
        <taxon>Agaricales</taxon>
        <taxon>Marasmiineae</taxon>
        <taxon>Physalacriaceae</taxon>
        <taxon>Armillaria</taxon>
    </lineage>
</organism>
<sequence>MSIPVYELSPRHQHLLASTAYTASPIFSTAHEWMADGSANILATTTTANSTDPSMTTSHAKVTIVGRVLGGPRYLKLKDVGNYNDRYMAMFSAKWVVHLTKPMGTIYEQDWATSLSNVHAFEECVTTSRGINMLVYTPNDISKDLRTSAPCFLPNESEDADKSLVAYKGKIQTRFRAEYEDLSPWWKLNELDVVNAKRKKVPAGLPQEKLMEKSLVLLTFTITHNYISSTKVDSFSMIISSVRVLVPGIHYDAHVEAMATAAVAVPTIVTNQNIPQQSVTVNVVNTATPLVPGPALTSNPATAPTALTSNQATTNSVAPTLLLSATDVDNSTMNAQPNTDGIGAQAGHGAGEDNSAGGTSANSAEGESGGGTDGTTSITEDGKIVDSQHVENVNSMVNGMDNANVDAVDTTFVKGNGMMVTDAETADRKSSNIPAVATGSKDLGTSSAGATITLKLDKKATKGGKCKGENSKEEANKKSRSDHAEHVLVNVKCNWVHTNDSRPWHCSGNSVYGLFPFFTPVAVKENLTNLKLDLSNYNLEWPKPKPIPIVINTISAIRYVFNDYNIYKQTYMDDMNLLTQGYGFMLSFDEKEKHSVDRAMPELKPTTDWQADRLYRKDRCAT</sequence>
<accession>A0A2H3BQL5</accession>
<feature type="region of interest" description="Disordered" evidence="1">
    <location>
        <begin position="461"/>
        <end position="483"/>
    </location>
</feature>
<name>A0A2H3BQL5_9AGAR</name>
<feature type="region of interest" description="Disordered" evidence="1">
    <location>
        <begin position="330"/>
        <end position="383"/>
    </location>
</feature>
<feature type="compositionally biased region" description="Low complexity" evidence="1">
    <location>
        <begin position="354"/>
        <end position="366"/>
    </location>
</feature>
<gene>
    <name evidence="2" type="ORF">ARMSODRAFT_973472</name>
</gene>